<dbReference type="Gene3D" id="1.20.120.1220">
    <property type="match status" value="1"/>
</dbReference>
<evidence type="ECO:0000313" key="9">
    <source>
        <dbReference type="Proteomes" id="UP001165667"/>
    </source>
</evidence>
<feature type="domain" description="Prepilin type IV endopeptidase peptidase" evidence="7">
    <location>
        <begin position="1"/>
        <end position="99"/>
    </location>
</feature>
<protein>
    <submittedName>
        <fullName evidence="8">Prepilin peptidase</fullName>
        <ecNumber evidence="8">3.4.23.43</ecNumber>
    </submittedName>
</protein>
<name>A0AA41YQW4_9HYPH</name>
<reference evidence="8" key="1">
    <citation type="submission" date="2022-05" db="EMBL/GenBank/DDBJ databases">
        <authorList>
            <person name="Pankratov T."/>
        </authorList>
    </citation>
    <scope>NUCLEOTIDE SEQUENCE</scope>
    <source>
        <strain evidence="8">BP6-180914</strain>
    </source>
</reference>
<evidence type="ECO:0000256" key="4">
    <source>
        <dbReference type="ARBA" id="ARBA00022989"/>
    </source>
</evidence>
<comment type="subcellular location">
    <subcellularLocation>
        <location evidence="1">Cell membrane</location>
        <topology evidence="1">Multi-pass membrane protein</topology>
    </subcellularLocation>
</comment>
<evidence type="ECO:0000256" key="6">
    <source>
        <dbReference type="SAM" id="Phobius"/>
    </source>
</evidence>
<feature type="transmembrane region" description="Helical" evidence="6">
    <location>
        <begin position="45"/>
        <end position="64"/>
    </location>
</feature>
<accession>A0AA41YQW4</accession>
<evidence type="ECO:0000259" key="7">
    <source>
        <dbReference type="Pfam" id="PF01478"/>
    </source>
</evidence>
<evidence type="ECO:0000256" key="3">
    <source>
        <dbReference type="ARBA" id="ARBA00022692"/>
    </source>
</evidence>
<organism evidence="8 9">
    <name type="scientific">Lichenifustis flavocetrariae</name>
    <dbReference type="NCBI Taxonomy" id="2949735"/>
    <lineage>
        <taxon>Bacteria</taxon>
        <taxon>Pseudomonadati</taxon>
        <taxon>Pseudomonadota</taxon>
        <taxon>Alphaproteobacteria</taxon>
        <taxon>Hyphomicrobiales</taxon>
        <taxon>Lichenihabitantaceae</taxon>
        <taxon>Lichenifustis</taxon>
    </lineage>
</organism>
<dbReference type="PANTHER" id="PTHR36506">
    <property type="entry name" value="PREFLAGELLIN PEPTIDASE"/>
    <property type="match status" value="1"/>
</dbReference>
<keyword evidence="9" id="KW-1185">Reference proteome</keyword>
<dbReference type="PANTHER" id="PTHR36506:SF1">
    <property type="entry name" value="PREFLAGELLIN PEPTIDASE"/>
    <property type="match status" value="1"/>
</dbReference>
<sequence>MAYAAISDVLTMTIANRLSVLLVVGFVVLALLAGLPVAVIGLDHLACGAAVLLLTFTLFAFGWIGGGDAKLAAATAVWLGWSHLGDYGLLTSLLGAGLTLLILQFRRLALPEFCCRQAWLMRLHEKHNGVPYGVALAVAGLVIYPDTRLWQNVMGLV</sequence>
<keyword evidence="4 6" id="KW-1133">Transmembrane helix</keyword>
<feature type="transmembrane region" description="Helical" evidence="6">
    <location>
        <begin position="20"/>
        <end position="38"/>
    </location>
</feature>
<dbReference type="Proteomes" id="UP001165667">
    <property type="component" value="Unassembled WGS sequence"/>
</dbReference>
<evidence type="ECO:0000313" key="8">
    <source>
        <dbReference type="EMBL" id="MCW6506489.1"/>
    </source>
</evidence>
<dbReference type="GO" id="GO:0004190">
    <property type="term" value="F:aspartic-type endopeptidase activity"/>
    <property type="evidence" value="ECO:0007669"/>
    <property type="project" value="UniProtKB-EC"/>
</dbReference>
<evidence type="ECO:0000256" key="5">
    <source>
        <dbReference type="ARBA" id="ARBA00023136"/>
    </source>
</evidence>
<evidence type="ECO:0000256" key="2">
    <source>
        <dbReference type="ARBA" id="ARBA00022475"/>
    </source>
</evidence>
<feature type="transmembrane region" description="Helical" evidence="6">
    <location>
        <begin position="84"/>
        <end position="103"/>
    </location>
</feature>
<gene>
    <name evidence="8" type="ORF">M8523_00455</name>
</gene>
<dbReference type="AlphaFoldDB" id="A0AA41YQW4"/>
<dbReference type="InterPro" id="IPR000045">
    <property type="entry name" value="Prepilin_IV_endopep_pep"/>
</dbReference>
<dbReference type="EMBL" id="JAMOIM010000001">
    <property type="protein sequence ID" value="MCW6506489.1"/>
    <property type="molecule type" value="Genomic_DNA"/>
</dbReference>
<keyword evidence="8" id="KW-0378">Hydrolase</keyword>
<proteinExistence type="predicted"/>
<dbReference type="Pfam" id="PF01478">
    <property type="entry name" value="Peptidase_A24"/>
    <property type="match status" value="1"/>
</dbReference>
<dbReference type="GO" id="GO:0005886">
    <property type="term" value="C:plasma membrane"/>
    <property type="evidence" value="ECO:0007669"/>
    <property type="project" value="UniProtKB-SubCell"/>
</dbReference>
<keyword evidence="5 6" id="KW-0472">Membrane</keyword>
<dbReference type="EC" id="3.4.23.43" evidence="8"/>
<evidence type="ECO:0000256" key="1">
    <source>
        <dbReference type="ARBA" id="ARBA00004651"/>
    </source>
</evidence>
<keyword evidence="2" id="KW-1003">Cell membrane</keyword>
<keyword evidence="3 6" id="KW-0812">Transmembrane</keyword>
<dbReference type="InterPro" id="IPR052218">
    <property type="entry name" value="Preflagellin_Peptidase"/>
</dbReference>
<comment type="caution">
    <text evidence="8">The sequence shown here is derived from an EMBL/GenBank/DDBJ whole genome shotgun (WGS) entry which is preliminary data.</text>
</comment>